<dbReference type="PANTHER" id="PTHR45713">
    <property type="entry name" value="FTP DOMAIN-CONTAINING PROTEIN"/>
    <property type="match status" value="1"/>
</dbReference>
<dbReference type="InterPro" id="IPR000421">
    <property type="entry name" value="FA58C"/>
</dbReference>
<evidence type="ECO:0000313" key="10">
    <source>
        <dbReference type="EMBL" id="KAK9402825.1"/>
    </source>
</evidence>
<gene>
    <name evidence="10" type="ORF">NXF25_007652</name>
</gene>
<dbReference type="InterPro" id="IPR051941">
    <property type="entry name" value="BG_Antigen-Binding_Lectin"/>
</dbReference>
<evidence type="ECO:0000256" key="5">
    <source>
        <dbReference type="ARBA" id="ARBA00022734"/>
    </source>
</evidence>
<comment type="caution">
    <text evidence="10">The sequence shown here is derived from an EMBL/GenBank/DDBJ whole genome shotgun (WGS) entry which is preliminary data.</text>
</comment>
<dbReference type="InterPro" id="IPR006585">
    <property type="entry name" value="FTP1"/>
</dbReference>
<keyword evidence="7" id="KW-1015">Disulfide bond</keyword>
<keyword evidence="4" id="KW-0479">Metal-binding</keyword>
<comment type="function">
    <text evidence="1">Acts as a defensive agent. Recognizes blood group fucosylated oligosaccharides including A, B, H and Lewis B-type antigens. Does not recognize Lewis A antigen and has low affinity for monovalent haptens.</text>
</comment>
<evidence type="ECO:0000313" key="11">
    <source>
        <dbReference type="Proteomes" id="UP001474421"/>
    </source>
</evidence>
<reference evidence="10 11" key="1">
    <citation type="journal article" date="2024" name="Proc. Natl. Acad. Sci. U.S.A.">
        <title>The genetic regulatory architecture and epigenomic basis for age-related changes in rattlesnake venom.</title>
        <authorList>
            <person name="Hogan M.P."/>
            <person name="Holding M.L."/>
            <person name="Nystrom G.S."/>
            <person name="Colston T.J."/>
            <person name="Bartlett D.A."/>
            <person name="Mason A.J."/>
            <person name="Ellsworth S.A."/>
            <person name="Rautsaw R.M."/>
            <person name="Lawrence K.C."/>
            <person name="Strickland J.L."/>
            <person name="He B."/>
            <person name="Fraser P."/>
            <person name="Margres M.J."/>
            <person name="Gilbert D.M."/>
            <person name="Gibbs H.L."/>
            <person name="Parkinson C.L."/>
            <person name="Rokyta D.R."/>
        </authorList>
    </citation>
    <scope>NUCLEOTIDE SEQUENCE [LARGE SCALE GENOMIC DNA]</scope>
    <source>
        <strain evidence="10">DRR0105</strain>
    </source>
</reference>
<evidence type="ECO:0000256" key="2">
    <source>
        <dbReference type="ARBA" id="ARBA00010147"/>
    </source>
</evidence>
<dbReference type="PANTHER" id="PTHR45713:SF11">
    <property type="entry name" value="FUCOLECTIN TACHYLECTIN-4 PENTRAXIN-1 DOMAIN-CONTAINING PROTEIN"/>
    <property type="match status" value="1"/>
</dbReference>
<evidence type="ECO:0000256" key="3">
    <source>
        <dbReference type="ARBA" id="ARBA00011233"/>
    </source>
</evidence>
<feature type="domain" description="F5/8 type C" evidence="9">
    <location>
        <begin position="63"/>
        <end position="220"/>
    </location>
</feature>
<accession>A0AAW1BM31</accession>
<evidence type="ECO:0000256" key="7">
    <source>
        <dbReference type="ARBA" id="ARBA00023157"/>
    </source>
</evidence>
<dbReference type="SUPFAM" id="SSF49785">
    <property type="entry name" value="Galactose-binding domain-like"/>
    <property type="match status" value="1"/>
</dbReference>
<evidence type="ECO:0000256" key="6">
    <source>
        <dbReference type="ARBA" id="ARBA00022837"/>
    </source>
</evidence>
<organism evidence="10 11">
    <name type="scientific">Crotalus adamanteus</name>
    <name type="common">Eastern diamondback rattlesnake</name>
    <dbReference type="NCBI Taxonomy" id="8729"/>
    <lineage>
        <taxon>Eukaryota</taxon>
        <taxon>Metazoa</taxon>
        <taxon>Chordata</taxon>
        <taxon>Craniata</taxon>
        <taxon>Vertebrata</taxon>
        <taxon>Euteleostomi</taxon>
        <taxon>Lepidosauria</taxon>
        <taxon>Squamata</taxon>
        <taxon>Bifurcata</taxon>
        <taxon>Unidentata</taxon>
        <taxon>Episquamata</taxon>
        <taxon>Toxicofera</taxon>
        <taxon>Serpentes</taxon>
        <taxon>Colubroidea</taxon>
        <taxon>Viperidae</taxon>
        <taxon>Crotalinae</taxon>
        <taxon>Crotalus</taxon>
    </lineage>
</organism>
<dbReference type="GO" id="GO:0001868">
    <property type="term" value="P:regulation of complement activation, lectin pathway"/>
    <property type="evidence" value="ECO:0007669"/>
    <property type="project" value="UniProtKB-ARBA"/>
</dbReference>
<protein>
    <submittedName>
        <fullName evidence="10">Fucolectin-6-like</fullName>
    </submittedName>
</protein>
<name>A0AAW1BM31_CROAD</name>
<evidence type="ECO:0000259" key="9">
    <source>
        <dbReference type="PROSITE" id="PS50022"/>
    </source>
</evidence>
<dbReference type="Proteomes" id="UP001474421">
    <property type="component" value="Unassembled WGS sequence"/>
</dbReference>
<dbReference type="AlphaFoldDB" id="A0AAW1BM31"/>
<feature type="region of interest" description="Disordered" evidence="8">
    <location>
        <begin position="50"/>
        <end position="90"/>
    </location>
</feature>
<keyword evidence="11" id="KW-1185">Reference proteome</keyword>
<dbReference type="GO" id="GO:0046872">
    <property type="term" value="F:metal ion binding"/>
    <property type="evidence" value="ECO:0007669"/>
    <property type="project" value="UniProtKB-KW"/>
</dbReference>
<dbReference type="PROSITE" id="PS50022">
    <property type="entry name" value="FA58C_3"/>
    <property type="match status" value="1"/>
</dbReference>
<sequence length="226" mass="24532">MWTPHLRILDPSSSCVGLFFLLLLLQDLSRKLFLCSNAFPGVSLSSPLQPPPEVLHQSLEEEGQEPSKTLREEGEGNWAKGQPATQSSTYPQWGTIYSRAGSAVDGNRDGDWRHGSCSHTLAEEEPWWSVDLGASYAISAVVVKNRQECCSRRLKGAQIRVGECGVSHDKCNPICGTISNGSAGSLSIICCGGLRGRYVTVVIPGRAEYLTLCELEVYGSQVEKGC</sequence>
<evidence type="ECO:0000256" key="8">
    <source>
        <dbReference type="SAM" id="MobiDB-lite"/>
    </source>
</evidence>
<keyword evidence="5" id="KW-0430">Lectin</keyword>
<keyword evidence="6" id="KW-0106">Calcium</keyword>
<evidence type="ECO:0000256" key="1">
    <source>
        <dbReference type="ARBA" id="ARBA00002219"/>
    </source>
</evidence>
<comment type="similarity">
    <text evidence="2">Belongs to the fucolectin family.</text>
</comment>
<dbReference type="Gene3D" id="2.60.120.260">
    <property type="entry name" value="Galactose-binding domain-like"/>
    <property type="match status" value="1"/>
</dbReference>
<dbReference type="EMBL" id="JAOTOJ010000003">
    <property type="protein sequence ID" value="KAK9402825.1"/>
    <property type="molecule type" value="Genomic_DNA"/>
</dbReference>
<evidence type="ECO:0000256" key="4">
    <source>
        <dbReference type="ARBA" id="ARBA00022723"/>
    </source>
</evidence>
<dbReference type="Pfam" id="PF22633">
    <property type="entry name" value="F5_F8_type_C_2"/>
    <property type="match status" value="1"/>
</dbReference>
<proteinExistence type="inferred from homology"/>
<dbReference type="SMART" id="SM00607">
    <property type="entry name" value="FTP"/>
    <property type="match status" value="1"/>
</dbReference>
<dbReference type="GO" id="GO:0042806">
    <property type="term" value="F:fucose binding"/>
    <property type="evidence" value="ECO:0007669"/>
    <property type="project" value="UniProtKB-ARBA"/>
</dbReference>
<comment type="subunit">
    <text evidence="3">Homotrimer.</text>
</comment>
<dbReference type="GO" id="GO:0010185">
    <property type="term" value="P:regulation of cellular defense response"/>
    <property type="evidence" value="ECO:0007669"/>
    <property type="project" value="UniProtKB-ARBA"/>
</dbReference>
<dbReference type="InterPro" id="IPR008979">
    <property type="entry name" value="Galactose-bd-like_sf"/>
</dbReference>